<keyword evidence="3 11" id="KW-1134">Transmembrane beta strand</keyword>
<dbReference type="GeneID" id="83063721"/>
<dbReference type="AlphaFoldDB" id="A0AAU9AEZ6"/>
<keyword evidence="2 11" id="KW-0813">Transport</keyword>
<name>A0AAU9AEZ6_LYSEN</name>
<evidence type="ECO:0000256" key="4">
    <source>
        <dbReference type="ARBA" id="ARBA00022496"/>
    </source>
</evidence>
<keyword evidence="4" id="KW-0410">Iron transport</keyword>
<accession>A0AAU9AEZ6</accession>
<dbReference type="RefSeq" id="WP_096377516.1">
    <property type="nucleotide sequence ID" value="NZ_AP014940.1"/>
</dbReference>
<keyword evidence="7" id="KW-0406">Ion transport</keyword>
<evidence type="ECO:0000256" key="6">
    <source>
        <dbReference type="ARBA" id="ARBA00023004"/>
    </source>
</evidence>
<dbReference type="InterPro" id="IPR037066">
    <property type="entry name" value="Plug_dom_sf"/>
</dbReference>
<evidence type="ECO:0000259" key="15">
    <source>
        <dbReference type="Pfam" id="PF07715"/>
    </source>
</evidence>
<evidence type="ECO:0000256" key="2">
    <source>
        <dbReference type="ARBA" id="ARBA00022448"/>
    </source>
</evidence>
<dbReference type="InterPro" id="IPR036942">
    <property type="entry name" value="Beta-barrel_TonB_sf"/>
</dbReference>
<keyword evidence="9 11" id="KW-0472">Membrane</keyword>
<keyword evidence="16" id="KW-0675">Receptor</keyword>
<keyword evidence="5 11" id="KW-0812">Transmembrane</keyword>
<feature type="signal peptide" evidence="13">
    <location>
        <begin position="1"/>
        <end position="27"/>
    </location>
</feature>
<evidence type="ECO:0000256" key="8">
    <source>
        <dbReference type="ARBA" id="ARBA00023077"/>
    </source>
</evidence>
<dbReference type="KEGG" id="lem:LEN_1854"/>
<dbReference type="Proteomes" id="UP000218824">
    <property type="component" value="Chromosome"/>
</dbReference>
<dbReference type="InterPro" id="IPR039426">
    <property type="entry name" value="TonB-dep_rcpt-like"/>
</dbReference>
<proteinExistence type="inferred from homology"/>
<evidence type="ECO:0000256" key="13">
    <source>
        <dbReference type="SAM" id="SignalP"/>
    </source>
</evidence>
<evidence type="ECO:0000313" key="17">
    <source>
        <dbReference type="Proteomes" id="UP000218824"/>
    </source>
</evidence>
<dbReference type="EMBL" id="AP014940">
    <property type="protein sequence ID" value="BAV97341.1"/>
    <property type="molecule type" value="Genomic_DNA"/>
</dbReference>
<evidence type="ECO:0000256" key="1">
    <source>
        <dbReference type="ARBA" id="ARBA00004571"/>
    </source>
</evidence>
<keyword evidence="6" id="KW-0408">Iron</keyword>
<evidence type="ECO:0000256" key="9">
    <source>
        <dbReference type="ARBA" id="ARBA00023136"/>
    </source>
</evidence>
<evidence type="ECO:0000259" key="14">
    <source>
        <dbReference type="Pfam" id="PF00593"/>
    </source>
</evidence>
<feature type="domain" description="TonB-dependent receptor plug" evidence="15">
    <location>
        <begin position="56"/>
        <end position="163"/>
    </location>
</feature>
<dbReference type="Pfam" id="PF07715">
    <property type="entry name" value="Plug"/>
    <property type="match status" value="1"/>
</dbReference>
<organism evidence="16 17">
    <name type="scientific">Lysobacter enzymogenes</name>
    <dbReference type="NCBI Taxonomy" id="69"/>
    <lineage>
        <taxon>Bacteria</taxon>
        <taxon>Pseudomonadati</taxon>
        <taxon>Pseudomonadota</taxon>
        <taxon>Gammaproteobacteria</taxon>
        <taxon>Lysobacterales</taxon>
        <taxon>Lysobacteraceae</taxon>
        <taxon>Lysobacter</taxon>
    </lineage>
</organism>
<keyword evidence="8 12" id="KW-0798">TonB box</keyword>
<evidence type="ECO:0000256" key="12">
    <source>
        <dbReference type="RuleBase" id="RU003357"/>
    </source>
</evidence>
<dbReference type="SUPFAM" id="SSF56935">
    <property type="entry name" value="Porins"/>
    <property type="match status" value="1"/>
</dbReference>
<gene>
    <name evidence="16" type="ORF">LEN_1854</name>
</gene>
<comment type="subcellular location">
    <subcellularLocation>
        <location evidence="1 11">Cell outer membrane</location>
        <topology evidence="1 11">Multi-pass membrane protein</topology>
    </subcellularLocation>
</comment>
<dbReference type="PROSITE" id="PS52016">
    <property type="entry name" value="TONB_DEPENDENT_REC_3"/>
    <property type="match status" value="1"/>
</dbReference>
<keyword evidence="10 11" id="KW-0998">Cell outer membrane</keyword>
<evidence type="ECO:0000313" key="16">
    <source>
        <dbReference type="EMBL" id="BAV97341.1"/>
    </source>
</evidence>
<keyword evidence="13" id="KW-0732">Signal</keyword>
<dbReference type="PANTHER" id="PTHR32552:SF81">
    <property type="entry name" value="TONB-DEPENDENT OUTER MEMBRANE RECEPTOR"/>
    <property type="match status" value="1"/>
</dbReference>
<evidence type="ECO:0000256" key="10">
    <source>
        <dbReference type="ARBA" id="ARBA00023237"/>
    </source>
</evidence>
<dbReference type="GO" id="GO:0006826">
    <property type="term" value="P:iron ion transport"/>
    <property type="evidence" value="ECO:0007669"/>
    <property type="project" value="UniProtKB-KW"/>
</dbReference>
<evidence type="ECO:0000256" key="11">
    <source>
        <dbReference type="PROSITE-ProRule" id="PRU01360"/>
    </source>
</evidence>
<feature type="chain" id="PRO_5043998069" evidence="13">
    <location>
        <begin position="28"/>
        <end position="840"/>
    </location>
</feature>
<dbReference type="InterPro" id="IPR012910">
    <property type="entry name" value="Plug_dom"/>
</dbReference>
<feature type="domain" description="TonB-dependent receptor-like beta-barrel" evidence="14">
    <location>
        <begin position="356"/>
        <end position="803"/>
    </location>
</feature>
<dbReference type="PANTHER" id="PTHR32552">
    <property type="entry name" value="FERRICHROME IRON RECEPTOR-RELATED"/>
    <property type="match status" value="1"/>
</dbReference>
<comment type="similarity">
    <text evidence="11 12">Belongs to the TonB-dependent receptor family.</text>
</comment>
<dbReference type="Gene3D" id="2.40.170.20">
    <property type="entry name" value="TonB-dependent receptor, beta-barrel domain"/>
    <property type="match status" value="1"/>
</dbReference>
<dbReference type="InterPro" id="IPR000531">
    <property type="entry name" value="Beta-barrel_TonB"/>
</dbReference>
<protein>
    <submittedName>
        <fullName evidence="16">TonB-dependent receptor</fullName>
    </submittedName>
</protein>
<dbReference type="Gene3D" id="2.170.130.10">
    <property type="entry name" value="TonB-dependent receptor, plug domain"/>
    <property type="match status" value="1"/>
</dbReference>
<evidence type="ECO:0000256" key="3">
    <source>
        <dbReference type="ARBA" id="ARBA00022452"/>
    </source>
</evidence>
<dbReference type="GO" id="GO:0009279">
    <property type="term" value="C:cell outer membrane"/>
    <property type="evidence" value="ECO:0007669"/>
    <property type="project" value="UniProtKB-SubCell"/>
</dbReference>
<evidence type="ECO:0000256" key="5">
    <source>
        <dbReference type="ARBA" id="ARBA00022692"/>
    </source>
</evidence>
<dbReference type="Pfam" id="PF00593">
    <property type="entry name" value="TonB_dep_Rec_b-barrel"/>
    <property type="match status" value="1"/>
</dbReference>
<reference evidence="16 17" key="1">
    <citation type="journal article" date="2017" name="DNA Res.">
        <title>Complete genome sequence and expression profile of the commercial lytic enzyme producer Lysobacter enzymogenes M497-1.</title>
        <authorList>
            <person name="Takami H."/>
            <person name="Toyoda A."/>
            <person name="Uchiyama I."/>
            <person name="Itoh T."/>
            <person name="Takaki Y."/>
            <person name="Arai W."/>
            <person name="Nishi S."/>
            <person name="Kawai M."/>
            <person name="Shinya K."/>
            <person name="Ikeda H."/>
        </authorList>
    </citation>
    <scope>NUCLEOTIDE SEQUENCE [LARGE SCALE GENOMIC DNA]</scope>
    <source>
        <strain evidence="16 17">M497-1</strain>
    </source>
</reference>
<evidence type="ECO:0000256" key="7">
    <source>
        <dbReference type="ARBA" id="ARBA00023065"/>
    </source>
</evidence>
<sequence length="840" mass="90077">MLARPPGRKALSFAVALSLAASAAAHAQAPAPAQDEEAKTLAGLTVTAQKREEAMQDVPISITALPEQLLQDTGVRDIKDVQLLVPGLTVSSTQSEVQTVARIRGIGTVGDNAGLESSVGVVIDGVYRPRNGVGFGDLGEVERIEVLKGPQGTVFGKNTSAGVINVITRRPDYNTKVEGELTIGDYGAVGAAGSFNTALGENAAFRIYGAKRKRDGFTDVEVGRGPRGEREDGDQNFHTLRGQLLFEPTENLDINLIADYSSREENCCVGLTTVRGPTSAIINALVGGVGVAPAADPFARRAWSNRPTTQDIKDKGVSAEINWITPWFGGATLTSITAARDWQAINGLDFDFTTADMIYRNPDPDESLTGFKQFSQELRLTGATDKLDWMVGLFYSDEDLKRHDSYSLGSAYEPYLSTAVLSQIAARFPAGVVNTANAATFLSQASGHPFGSNFGGLGALDRYQQNSKSVALFTNNTWHATDKLDFTVGLRYTKENKELDSVYSNPNGGLGCGAALANPARVGQALAARGVPLAAISSLVPQVVGFMCLPWANALHNGRVTSQERDEKEWSGTLKAAYRWNEHVMGYASAARGYKAGGFNLDRVQSSNGLSSGTAGIAPVNDTSFPGEFVDSYELGAKTTWAGGNLLLNATLFHQTYSDFQLNSFLGTSFVVRSIPKVRSQGIDTEVLWQTGIKGLMLQGGLMYADTQYGKDPLPDADLAKLPGARASFAPLWSASAAVTYQWDFGPSLIGRFNIGAKYSSEYNTGSDLDPEKAQPAYTVVNARVGVGAKNRRWMVEAWALNLFDEEYTQVGFDAPLQTGSWNAFLGAPRTYGVTLRVSY</sequence>